<dbReference type="EMBL" id="CADCTT010000411">
    <property type="protein sequence ID" value="CAA9339855.1"/>
    <property type="molecule type" value="Genomic_DNA"/>
</dbReference>
<evidence type="ECO:0000256" key="1">
    <source>
        <dbReference type="SAM" id="MobiDB-lite"/>
    </source>
</evidence>
<accession>A0A6J4LRH9</accession>
<proteinExistence type="predicted"/>
<feature type="region of interest" description="Disordered" evidence="1">
    <location>
        <begin position="1"/>
        <end position="21"/>
    </location>
</feature>
<organism evidence="2">
    <name type="scientific">uncultured Friedmanniella sp</name>
    <dbReference type="NCBI Taxonomy" id="335381"/>
    <lineage>
        <taxon>Bacteria</taxon>
        <taxon>Bacillati</taxon>
        <taxon>Actinomycetota</taxon>
        <taxon>Actinomycetes</taxon>
        <taxon>Propionibacteriales</taxon>
        <taxon>Nocardioidaceae</taxon>
        <taxon>Friedmanniella</taxon>
        <taxon>environmental samples</taxon>
    </lineage>
</organism>
<feature type="compositionally biased region" description="Basic and acidic residues" evidence="1">
    <location>
        <begin position="1"/>
        <end position="14"/>
    </location>
</feature>
<feature type="non-terminal residue" evidence="2">
    <location>
        <position position="1"/>
    </location>
</feature>
<feature type="non-terminal residue" evidence="2">
    <location>
        <position position="21"/>
    </location>
</feature>
<dbReference type="AlphaFoldDB" id="A0A6J4LRH9"/>
<gene>
    <name evidence="2" type="ORF">AVDCRST_MAG61-3380</name>
</gene>
<evidence type="ECO:0000313" key="2">
    <source>
        <dbReference type="EMBL" id="CAA9339855.1"/>
    </source>
</evidence>
<reference evidence="2" key="1">
    <citation type="submission" date="2020-02" db="EMBL/GenBank/DDBJ databases">
        <authorList>
            <person name="Meier V. D."/>
        </authorList>
    </citation>
    <scope>NUCLEOTIDE SEQUENCE</scope>
    <source>
        <strain evidence="2">AVDCRST_MAG61</strain>
    </source>
</reference>
<protein>
    <submittedName>
        <fullName evidence="2">Uncharacterized protein</fullName>
    </submittedName>
</protein>
<sequence length="21" mass="2453">EPSHLEQPPRDRPRPPPGHRP</sequence>
<name>A0A6J4LRH9_9ACTN</name>